<dbReference type="RefSeq" id="WP_377584115.1">
    <property type="nucleotide sequence ID" value="NZ_JBHTKA010000013.1"/>
</dbReference>
<dbReference type="InterPro" id="IPR004358">
    <property type="entry name" value="Sig_transdc_His_kin-like_C"/>
</dbReference>
<gene>
    <name evidence="9" type="ORF">ACFQ21_25230</name>
</gene>
<evidence type="ECO:0000256" key="1">
    <source>
        <dbReference type="ARBA" id="ARBA00000085"/>
    </source>
</evidence>
<dbReference type="GO" id="GO:0016301">
    <property type="term" value="F:kinase activity"/>
    <property type="evidence" value="ECO:0007669"/>
    <property type="project" value="UniProtKB-KW"/>
</dbReference>
<proteinExistence type="predicted"/>
<dbReference type="CDD" id="cd00082">
    <property type="entry name" value="HisKA"/>
    <property type="match status" value="1"/>
</dbReference>
<feature type="transmembrane region" description="Helical" evidence="7">
    <location>
        <begin position="9"/>
        <end position="28"/>
    </location>
</feature>
<evidence type="ECO:0000256" key="4">
    <source>
        <dbReference type="ARBA" id="ARBA00022679"/>
    </source>
</evidence>
<evidence type="ECO:0000256" key="5">
    <source>
        <dbReference type="ARBA" id="ARBA00022777"/>
    </source>
</evidence>
<keyword evidence="7" id="KW-0812">Transmembrane</keyword>
<dbReference type="PANTHER" id="PTHR43711:SF1">
    <property type="entry name" value="HISTIDINE KINASE 1"/>
    <property type="match status" value="1"/>
</dbReference>
<keyword evidence="5 9" id="KW-0418">Kinase</keyword>
<keyword evidence="6" id="KW-0902">Two-component regulatory system</keyword>
<dbReference type="SMART" id="SM00388">
    <property type="entry name" value="HisKA"/>
    <property type="match status" value="1"/>
</dbReference>
<dbReference type="InterPro" id="IPR050736">
    <property type="entry name" value="Sensor_HK_Regulatory"/>
</dbReference>
<feature type="transmembrane region" description="Helical" evidence="7">
    <location>
        <begin position="155"/>
        <end position="178"/>
    </location>
</feature>
<dbReference type="PROSITE" id="PS50109">
    <property type="entry name" value="HIS_KIN"/>
    <property type="match status" value="1"/>
</dbReference>
<reference evidence="10" key="1">
    <citation type="journal article" date="2019" name="Int. J. Syst. Evol. Microbiol.">
        <title>The Global Catalogue of Microorganisms (GCM) 10K type strain sequencing project: providing services to taxonomists for standard genome sequencing and annotation.</title>
        <authorList>
            <consortium name="The Broad Institute Genomics Platform"/>
            <consortium name="The Broad Institute Genome Sequencing Center for Infectious Disease"/>
            <person name="Wu L."/>
            <person name="Ma J."/>
        </authorList>
    </citation>
    <scope>NUCLEOTIDE SEQUENCE [LARGE SCALE GENOMIC DNA]</scope>
    <source>
        <strain evidence="10">CCUG 58938</strain>
    </source>
</reference>
<comment type="caution">
    <text evidence="9">The sequence shown here is derived from an EMBL/GenBank/DDBJ whole genome shotgun (WGS) entry which is preliminary data.</text>
</comment>
<keyword evidence="3" id="KW-0597">Phosphoprotein</keyword>
<dbReference type="InterPro" id="IPR036890">
    <property type="entry name" value="HATPase_C_sf"/>
</dbReference>
<dbReference type="SMART" id="SM00387">
    <property type="entry name" value="HATPase_c"/>
    <property type="match status" value="1"/>
</dbReference>
<dbReference type="PRINTS" id="PR00344">
    <property type="entry name" value="BCTRLSENSOR"/>
</dbReference>
<keyword evidence="7" id="KW-1133">Transmembrane helix</keyword>
<comment type="catalytic activity">
    <reaction evidence="1">
        <text>ATP + protein L-histidine = ADP + protein N-phospho-L-histidine.</text>
        <dbReference type="EC" id="2.7.13.3"/>
    </reaction>
</comment>
<accession>A0ABW3K950</accession>
<evidence type="ECO:0000313" key="10">
    <source>
        <dbReference type="Proteomes" id="UP001597112"/>
    </source>
</evidence>
<dbReference type="CDD" id="cd00075">
    <property type="entry name" value="HATPase"/>
    <property type="match status" value="1"/>
</dbReference>
<dbReference type="SUPFAM" id="SSF55874">
    <property type="entry name" value="ATPase domain of HSP90 chaperone/DNA topoisomerase II/histidine kinase"/>
    <property type="match status" value="1"/>
</dbReference>
<evidence type="ECO:0000313" key="9">
    <source>
        <dbReference type="EMBL" id="MFD1002653.1"/>
    </source>
</evidence>
<evidence type="ECO:0000256" key="3">
    <source>
        <dbReference type="ARBA" id="ARBA00022553"/>
    </source>
</evidence>
<keyword evidence="7" id="KW-0472">Membrane</keyword>
<dbReference type="InterPro" id="IPR003594">
    <property type="entry name" value="HATPase_dom"/>
</dbReference>
<keyword evidence="10" id="KW-1185">Reference proteome</keyword>
<organism evidence="9 10">
    <name type="scientific">Ohtaekwangia kribbensis</name>
    <dbReference type="NCBI Taxonomy" id="688913"/>
    <lineage>
        <taxon>Bacteria</taxon>
        <taxon>Pseudomonadati</taxon>
        <taxon>Bacteroidota</taxon>
        <taxon>Cytophagia</taxon>
        <taxon>Cytophagales</taxon>
        <taxon>Fulvivirgaceae</taxon>
        <taxon>Ohtaekwangia</taxon>
    </lineage>
</organism>
<name>A0ABW3K950_9BACT</name>
<evidence type="ECO:0000256" key="7">
    <source>
        <dbReference type="SAM" id="Phobius"/>
    </source>
</evidence>
<dbReference type="Gene3D" id="3.30.565.10">
    <property type="entry name" value="Histidine kinase-like ATPase, C-terminal domain"/>
    <property type="match status" value="1"/>
</dbReference>
<dbReference type="Gene3D" id="1.10.287.130">
    <property type="match status" value="1"/>
</dbReference>
<keyword evidence="4" id="KW-0808">Transferase</keyword>
<evidence type="ECO:0000259" key="8">
    <source>
        <dbReference type="PROSITE" id="PS50109"/>
    </source>
</evidence>
<dbReference type="InterPro" id="IPR036097">
    <property type="entry name" value="HisK_dim/P_sf"/>
</dbReference>
<protein>
    <recommendedName>
        <fullName evidence="2">histidine kinase</fullName>
        <ecNumber evidence="2">2.7.13.3</ecNumber>
    </recommendedName>
</protein>
<dbReference type="InterPro" id="IPR005467">
    <property type="entry name" value="His_kinase_dom"/>
</dbReference>
<dbReference type="Pfam" id="PF00512">
    <property type="entry name" value="HisKA"/>
    <property type="match status" value="1"/>
</dbReference>
<feature type="domain" description="Histidine kinase" evidence="8">
    <location>
        <begin position="193"/>
        <end position="407"/>
    </location>
</feature>
<dbReference type="SUPFAM" id="SSF47384">
    <property type="entry name" value="Homodimeric domain of signal transducing histidine kinase"/>
    <property type="match status" value="1"/>
</dbReference>
<dbReference type="EC" id="2.7.13.3" evidence="2"/>
<evidence type="ECO:0000256" key="2">
    <source>
        <dbReference type="ARBA" id="ARBA00012438"/>
    </source>
</evidence>
<evidence type="ECO:0000256" key="6">
    <source>
        <dbReference type="ARBA" id="ARBA00023012"/>
    </source>
</evidence>
<dbReference type="Proteomes" id="UP001597112">
    <property type="component" value="Unassembled WGS sequence"/>
</dbReference>
<dbReference type="Pfam" id="PF02518">
    <property type="entry name" value="HATPase_c"/>
    <property type="match status" value="1"/>
</dbReference>
<sequence>MKNKHLRRIILLGTLVLVCLLVVQIYWFRRAFDVAERQFDHSVQIALRKVADSVSKNAEVKKMSSSFFFVATNASLNDEMLDGLIRQEFSKRSLMIDYELGVYNAADDTLVYGNYVEATRRLAAEAAEHRRSAAERNFAVYFPGKQSYVAAQLDIWIFSTIILLLMMGFFAYAIASLLREQKFAELKNDFINNMTHEFKTPVTNIRIAGEILQNKIPDPASQVYINILLKENERLRQKIDQVLSGSSAEYLKSPVQEPMDVHRLIEDCAEAFQLKVQQRNGTLQLEFNATNASILGDKDLLLQAITNVIDNAEKYALQSPRIVIRTRDYGNQLEIDVIDNGIGIAPHLCQKVFEKFFRVSSGNVHTVKGFGLGLSFVKHVIQVHRGEVNLFSELNKGTEVKIILPKA</sequence>
<dbReference type="InterPro" id="IPR003661">
    <property type="entry name" value="HisK_dim/P_dom"/>
</dbReference>
<dbReference type="EMBL" id="JBHTKA010000013">
    <property type="protein sequence ID" value="MFD1002653.1"/>
    <property type="molecule type" value="Genomic_DNA"/>
</dbReference>
<dbReference type="PANTHER" id="PTHR43711">
    <property type="entry name" value="TWO-COMPONENT HISTIDINE KINASE"/>
    <property type="match status" value="1"/>
</dbReference>